<name>A0AA88WGX0_9ASTE</name>
<evidence type="ECO:0000313" key="3">
    <source>
        <dbReference type="Proteomes" id="UP001188597"/>
    </source>
</evidence>
<evidence type="ECO:0000256" key="1">
    <source>
        <dbReference type="SAM" id="MobiDB-lite"/>
    </source>
</evidence>
<protein>
    <submittedName>
        <fullName evidence="2">Uncharacterized protein</fullName>
    </submittedName>
</protein>
<accession>A0AA88WGX0</accession>
<dbReference type="AlphaFoldDB" id="A0AA88WGX0"/>
<feature type="compositionally biased region" description="Basic and acidic residues" evidence="1">
    <location>
        <begin position="57"/>
        <end position="68"/>
    </location>
</feature>
<keyword evidence="3" id="KW-1185">Reference proteome</keyword>
<reference evidence="2" key="1">
    <citation type="submission" date="2022-12" db="EMBL/GenBank/DDBJ databases">
        <title>Draft genome assemblies for two species of Escallonia (Escalloniales).</title>
        <authorList>
            <person name="Chanderbali A."/>
            <person name="Dervinis C."/>
            <person name="Anghel I."/>
            <person name="Soltis D."/>
            <person name="Soltis P."/>
            <person name="Zapata F."/>
        </authorList>
    </citation>
    <scope>NUCLEOTIDE SEQUENCE</scope>
    <source>
        <strain evidence="2">UCBG64.0493</strain>
        <tissue evidence="2">Leaf</tissue>
    </source>
</reference>
<organism evidence="2 3">
    <name type="scientific">Escallonia herrerae</name>
    <dbReference type="NCBI Taxonomy" id="1293975"/>
    <lineage>
        <taxon>Eukaryota</taxon>
        <taxon>Viridiplantae</taxon>
        <taxon>Streptophyta</taxon>
        <taxon>Embryophyta</taxon>
        <taxon>Tracheophyta</taxon>
        <taxon>Spermatophyta</taxon>
        <taxon>Magnoliopsida</taxon>
        <taxon>eudicotyledons</taxon>
        <taxon>Gunneridae</taxon>
        <taxon>Pentapetalae</taxon>
        <taxon>asterids</taxon>
        <taxon>campanulids</taxon>
        <taxon>Escalloniales</taxon>
        <taxon>Escalloniaceae</taxon>
        <taxon>Escallonia</taxon>
    </lineage>
</organism>
<sequence length="80" mass="8773">MDARIEGQYSLVGAVRAATIAVKCLSTEPKVRPSMDEVVEALEQLQDLKNYGSVRSESVKREPEEERGFGQASLAETPGY</sequence>
<feature type="region of interest" description="Disordered" evidence="1">
    <location>
        <begin position="53"/>
        <end position="80"/>
    </location>
</feature>
<evidence type="ECO:0000313" key="2">
    <source>
        <dbReference type="EMBL" id="KAK3027651.1"/>
    </source>
</evidence>
<gene>
    <name evidence="2" type="ORF">RJ639_040614</name>
</gene>
<proteinExistence type="predicted"/>
<dbReference type="EMBL" id="JAVXUP010000449">
    <property type="protein sequence ID" value="KAK3027651.1"/>
    <property type="molecule type" value="Genomic_DNA"/>
</dbReference>
<dbReference type="Gene3D" id="1.10.510.10">
    <property type="entry name" value="Transferase(Phosphotransferase) domain 1"/>
    <property type="match status" value="1"/>
</dbReference>
<dbReference type="Proteomes" id="UP001188597">
    <property type="component" value="Unassembled WGS sequence"/>
</dbReference>
<comment type="caution">
    <text evidence="2">The sequence shown here is derived from an EMBL/GenBank/DDBJ whole genome shotgun (WGS) entry which is preliminary data.</text>
</comment>